<accession>A0A151XJA8</accession>
<proteinExistence type="predicted"/>
<evidence type="ECO:0000313" key="3">
    <source>
        <dbReference type="Proteomes" id="UP000075809"/>
    </source>
</evidence>
<name>A0A151XJA8_9HYME</name>
<reference evidence="2 3" key="1">
    <citation type="submission" date="2015-09" db="EMBL/GenBank/DDBJ databases">
        <title>Trachymyrmex zeteki WGS genome.</title>
        <authorList>
            <person name="Nygaard S."/>
            <person name="Hu H."/>
            <person name="Boomsma J."/>
            <person name="Zhang G."/>
        </authorList>
    </citation>
    <scope>NUCLEOTIDE SEQUENCE [LARGE SCALE GENOMIC DNA]</scope>
    <source>
        <strain evidence="2">Tzet28-1</strain>
        <tissue evidence="2">Whole body</tissue>
    </source>
</reference>
<feature type="compositionally biased region" description="Polar residues" evidence="1">
    <location>
        <begin position="54"/>
        <end position="70"/>
    </location>
</feature>
<protein>
    <submittedName>
        <fullName evidence="2">Uncharacterized protein</fullName>
    </submittedName>
</protein>
<dbReference type="Proteomes" id="UP000075809">
    <property type="component" value="Unassembled WGS sequence"/>
</dbReference>
<sequence>MAIKVERDERFSPKPPVVSLQEERGIPALPVCLMKFRSLTGRSNALSLRGQEAFPSSGSSSNRQRAQTTIAKDARKRRRRPIPFLERKNPEEDNAIRPADLIDRPQLRELNKID</sequence>
<keyword evidence="3" id="KW-1185">Reference proteome</keyword>
<evidence type="ECO:0000256" key="1">
    <source>
        <dbReference type="SAM" id="MobiDB-lite"/>
    </source>
</evidence>
<feature type="compositionally biased region" description="Basic and acidic residues" evidence="1">
    <location>
        <begin position="85"/>
        <end position="114"/>
    </location>
</feature>
<evidence type="ECO:0000313" key="2">
    <source>
        <dbReference type="EMBL" id="KYQ60358.1"/>
    </source>
</evidence>
<dbReference type="EMBL" id="KQ982080">
    <property type="protein sequence ID" value="KYQ60358.1"/>
    <property type="molecule type" value="Genomic_DNA"/>
</dbReference>
<organism evidence="2 3">
    <name type="scientific">Mycetomoellerius zeteki</name>
    <dbReference type="NCBI Taxonomy" id="64791"/>
    <lineage>
        <taxon>Eukaryota</taxon>
        <taxon>Metazoa</taxon>
        <taxon>Ecdysozoa</taxon>
        <taxon>Arthropoda</taxon>
        <taxon>Hexapoda</taxon>
        <taxon>Insecta</taxon>
        <taxon>Pterygota</taxon>
        <taxon>Neoptera</taxon>
        <taxon>Endopterygota</taxon>
        <taxon>Hymenoptera</taxon>
        <taxon>Apocrita</taxon>
        <taxon>Aculeata</taxon>
        <taxon>Formicoidea</taxon>
        <taxon>Formicidae</taxon>
        <taxon>Myrmicinae</taxon>
        <taxon>Mycetomoellerius</taxon>
    </lineage>
</organism>
<feature type="region of interest" description="Disordered" evidence="1">
    <location>
        <begin position="50"/>
        <end position="114"/>
    </location>
</feature>
<dbReference type="AlphaFoldDB" id="A0A151XJA8"/>
<gene>
    <name evidence="2" type="ORF">ALC60_00766</name>
</gene>